<evidence type="ECO:0000313" key="14">
    <source>
        <dbReference type="Proteomes" id="UP000626244"/>
    </source>
</evidence>
<dbReference type="InterPro" id="IPR000209">
    <property type="entry name" value="Peptidase_S8/S53_dom"/>
</dbReference>
<dbReference type="PROSITE" id="PS00018">
    <property type="entry name" value="EF_HAND_1"/>
    <property type="match status" value="1"/>
</dbReference>
<proteinExistence type="inferred from homology"/>
<keyword evidence="4 9" id="KW-0645">Protease</keyword>
<feature type="active site" description="Charge relay system" evidence="8 9">
    <location>
        <position position="600"/>
    </location>
</feature>
<evidence type="ECO:0000256" key="5">
    <source>
        <dbReference type="ARBA" id="ARBA00022729"/>
    </source>
</evidence>
<evidence type="ECO:0000256" key="8">
    <source>
        <dbReference type="PIRSR" id="PIRSR615500-1"/>
    </source>
</evidence>
<dbReference type="CDD" id="cd02133">
    <property type="entry name" value="PA_C5a_like"/>
    <property type="match status" value="1"/>
</dbReference>
<dbReference type="Pfam" id="PF00082">
    <property type="entry name" value="Peptidase_S8"/>
    <property type="match status" value="1"/>
</dbReference>
<reference evidence="14" key="1">
    <citation type="journal article" date="2019" name="Int. J. Syst. Evol. Microbiol.">
        <title>The Global Catalogue of Microorganisms (GCM) 10K type strain sequencing project: providing services to taxonomists for standard genome sequencing and annotation.</title>
        <authorList>
            <consortium name="The Broad Institute Genomics Platform"/>
            <consortium name="The Broad Institute Genome Sequencing Center for Infectious Disease"/>
            <person name="Wu L."/>
            <person name="Ma J."/>
        </authorList>
    </citation>
    <scope>NUCLEOTIDE SEQUENCE [LARGE SCALE GENOMIC DNA]</scope>
    <source>
        <strain evidence="14">CGMCC 1.14993</strain>
    </source>
</reference>
<dbReference type="SUPFAM" id="SSF52743">
    <property type="entry name" value="Subtilisin-like"/>
    <property type="match status" value="1"/>
</dbReference>
<feature type="active site" description="Charge relay system" evidence="8 9">
    <location>
        <position position="227"/>
    </location>
</feature>
<dbReference type="Gene3D" id="3.40.50.200">
    <property type="entry name" value="Peptidase S8/S53 domain"/>
    <property type="match status" value="1"/>
</dbReference>
<keyword evidence="2" id="KW-0134">Cell wall</keyword>
<evidence type="ECO:0000256" key="7">
    <source>
        <dbReference type="ARBA" id="ARBA00022825"/>
    </source>
</evidence>
<dbReference type="InterPro" id="IPR023827">
    <property type="entry name" value="Peptidase_S8_Asp-AS"/>
</dbReference>
<dbReference type="GO" id="GO:0000272">
    <property type="term" value="P:polysaccharide catabolic process"/>
    <property type="evidence" value="ECO:0007669"/>
    <property type="project" value="InterPro"/>
</dbReference>
<evidence type="ECO:0000256" key="1">
    <source>
        <dbReference type="ARBA" id="ARBA00011073"/>
    </source>
</evidence>
<evidence type="ECO:0000256" key="4">
    <source>
        <dbReference type="ARBA" id="ARBA00022670"/>
    </source>
</evidence>
<keyword evidence="6 9" id="KW-0378">Hydrolase</keyword>
<dbReference type="InterPro" id="IPR016134">
    <property type="entry name" value="Dockerin_dom"/>
</dbReference>
<feature type="chain" id="PRO_5039436574" evidence="11">
    <location>
        <begin position="24"/>
        <end position="1384"/>
    </location>
</feature>
<dbReference type="RefSeq" id="WP_088001905.1">
    <property type="nucleotide sequence ID" value="NZ_BMHB01000003.1"/>
</dbReference>
<dbReference type="InterPro" id="IPR018247">
    <property type="entry name" value="EF_Hand_1_Ca_BS"/>
</dbReference>
<dbReference type="PROSITE" id="PS00138">
    <property type="entry name" value="SUBTILASE_SER"/>
    <property type="match status" value="1"/>
</dbReference>
<evidence type="ECO:0000256" key="10">
    <source>
        <dbReference type="RuleBase" id="RU003355"/>
    </source>
</evidence>
<organism evidence="13 14">
    <name type="scientific">Gottfriedia solisilvae</name>
    <dbReference type="NCBI Taxonomy" id="1516104"/>
    <lineage>
        <taxon>Bacteria</taxon>
        <taxon>Bacillati</taxon>
        <taxon>Bacillota</taxon>
        <taxon>Bacilli</taxon>
        <taxon>Bacillales</taxon>
        <taxon>Bacillaceae</taxon>
        <taxon>Gottfriedia</taxon>
    </lineage>
</organism>
<dbReference type="SUPFAM" id="SSF52025">
    <property type="entry name" value="PA domain"/>
    <property type="match status" value="1"/>
</dbReference>
<dbReference type="EMBL" id="BMHB01000003">
    <property type="protein sequence ID" value="GGI17621.1"/>
    <property type="molecule type" value="Genomic_DNA"/>
</dbReference>
<dbReference type="PANTHER" id="PTHR43806:SF65">
    <property type="entry name" value="SERINE PROTEASE APRX"/>
    <property type="match status" value="1"/>
</dbReference>
<dbReference type="Pfam" id="PF05922">
    <property type="entry name" value="Inhibitor_I9"/>
    <property type="match status" value="1"/>
</dbReference>
<dbReference type="Pfam" id="PF02225">
    <property type="entry name" value="PA"/>
    <property type="match status" value="1"/>
</dbReference>
<dbReference type="InterPro" id="IPR023828">
    <property type="entry name" value="Peptidase_S8_Ser-AS"/>
</dbReference>
<dbReference type="SUPFAM" id="SSF63446">
    <property type="entry name" value="Type I dockerin domain"/>
    <property type="match status" value="1"/>
</dbReference>
<dbReference type="GO" id="GO:0004252">
    <property type="term" value="F:serine-type endopeptidase activity"/>
    <property type="evidence" value="ECO:0007669"/>
    <property type="project" value="UniProtKB-UniRule"/>
</dbReference>
<feature type="active site" description="Charge relay system" evidence="8 9">
    <location>
        <position position="280"/>
    </location>
</feature>
<comment type="similarity">
    <text evidence="1 9 10">Belongs to the peptidase S8 family.</text>
</comment>
<dbReference type="InterPro" id="IPR003137">
    <property type="entry name" value="PA_domain"/>
</dbReference>
<name>A0A8J3AW09_9BACI</name>
<dbReference type="InterPro" id="IPR010259">
    <property type="entry name" value="S8pro/Inhibitor_I9"/>
</dbReference>
<evidence type="ECO:0000259" key="12">
    <source>
        <dbReference type="PROSITE" id="PS51766"/>
    </source>
</evidence>
<dbReference type="InterPro" id="IPR036439">
    <property type="entry name" value="Dockerin_dom_sf"/>
</dbReference>
<feature type="signal peptide" evidence="11">
    <location>
        <begin position="1"/>
        <end position="23"/>
    </location>
</feature>
<dbReference type="PROSITE" id="PS51892">
    <property type="entry name" value="SUBTILASE"/>
    <property type="match status" value="1"/>
</dbReference>
<evidence type="ECO:0000256" key="9">
    <source>
        <dbReference type="PROSITE-ProRule" id="PRU01240"/>
    </source>
</evidence>
<dbReference type="PANTHER" id="PTHR43806">
    <property type="entry name" value="PEPTIDASE S8"/>
    <property type="match status" value="1"/>
</dbReference>
<keyword evidence="14" id="KW-1185">Reference proteome</keyword>
<evidence type="ECO:0000256" key="3">
    <source>
        <dbReference type="ARBA" id="ARBA00022525"/>
    </source>
</evidence>
<evidence type="ECO:0000256" key="2">
    <source>
        <dbReference type="ARBA" id="ARBA00022512"/>
    </source>
</evidence>
<dbReference type="InterPro" id="IPR046450">
    <property type="entry name" value="PA_dom_sf"/>
</dbReference>
<evidence type="ECO:0000256" key="6">
    <source>
        <dbReference type="ARBA" id="ARBA00022801"/>
    </source>
</evidence>
<dbReference type="OrthoDB" id="9798386at2"/>
<comment type="caution">
    <text evidence="13">The sequence shown here is derived from an EMBL/GenBank/DDBJ whole genome shotgun (WGS) entry which is preliminary data.</text>
</comment>
<dbReference type="CDD" id="cd14254">
    <property type="entry name" value="Dockerin_II"/>
    <property type="match status" value="1"/>
</dbReference>
<keyword evidence="7 9" id="KW-0720">Serine protease</keyword>
<dbReference type="PRINTS" id="PR00723">
    <property type="entry name" value="SUBTILISIN"/>
</dbReference>
<gene>
    <name evidence="13" type="ORF">GCM10007380_38860</name>
</gene>
<dbReference type="PROSITE" id="PS51766">
    <property type="entry name" value="DOCKERIN"/>
    <property type="match status" value="1"/>
</dbReference>
<keyword evidence="5 11" id="KW-0732">Signal</keyword>
<dbReference type="PROSITE" id="PS00137">
    <property type="entry name" value="SUBTILASE_HIS"/>
    <property type="match status" value="1"/>
</dbReference>
<accession>A0A8J3AW09</accession>
<dbReference type="Gene3D" id="3.50.30.30">
    <property type="match status" value="1"/>
</dbReference>
<evidence type="ECO:0000256" key="11">
    <source>
        <dbReference type="SAM" id="SignalP"/>
    </source>
</evidence>
<dbReference type="GO" id="GO:0006508">
    <property type="term" value="P:proteolysis"/>
    <property type="evidence" value="ECO:0007669"/>
    <property type="project" value="UniProtKB-KW"/>
</dbReference>
<protein>
    <submittedName>
        <fullName evidence="13">Peptidase S8</fullName>
    </submittedName>
</protein>
<dbReference type="InterPro" id="IPR022398">
    <property type="entry name" value="Peptidase_S8_His-AS"/>
</dbReference>
<dbReference type="CDD" id="cd07474">
    <property type="entry name" value="Peptidases_S8_subtilisin_Vpr-like"/>
    <property type="match status" value="1"/>
</dbReference>
<sequence>MFTRRKKVLNVMVTSVLATSFLASYVMPQQKSYAISNSAESILKELTEEQRQSIKRLTPQEGFIIDPSLLSLKDKTANVIVELKTSTIEETQSKSKSSAKDKKQKIRGEQEFFKQRLTELFNEKASKQKSNKTFDQQASQFNIKQTFENVFNGMAMTIPTNEINTLLQTGVVKRIWKDNEVRLPKNELSTLDKSAGKTIPPALPHIGVDRLHSEDLKGQGIKVGVLDTGIDYNHPDLKDVYKGGYDFVDDDADPMESTPADQKASGMPESIDGTSFVTEHGTHVAGTIASNPKNDVEYAMTGVAPNVDLYAYRVLGPYGSGSDSGVIAGIERAVEDGMDVINLSLGNNSNHSLSATSIAINNAALQGVVPVVAGGNAGPNPGTLGSPGSSPLAITVGASDVPTDIPTVTTSLGDISVPNTLMGHGLGKDYLNIIDKDYEVVEVGIGTEEDYTNKDVTGKVALIARGDISFDEKIRRAHEKGAVAVLIYNNVEGDIPYFLGENYGYVPTFKMLQEDGGKLLDRLKMNPTETIKLSDFQSNMSTGDVLADFSSRGPVSNNFDIKPDVVAPGVSTLSTVPEFINSPEEGTDYSSGYASLSGTSMATPHVAGVAALLLQSHPGYTVADVKAALMNTADPLKGRIYNVNEVGAGRVDAYEAVHNTTLVEVQNKTITLDQDGFKKEIADISGSLPYGSIAQSSEDQKRTTSISIKNLSGEKETYHSRVEFLTIDGVSKDASKSGVTLELPSTIEVNGNDSINIDANLMIPNNAEFGIYQGYIHIENESKTAEYQIPFHVRYSTSGFENVTFYKHAITNDLSNYHPYIEPFTPVTFKLNSQMKTMDVIVSDLNGKPIGYYGTFTNMEDLSVDTEYLIFFGFSGSVKYFTGDPNNPLSREYELLKEGKYIVSYIGTGVDGKTYKVDNDMVIDNTAPKVTFDKKTGINEITNEDLTTENNPMDGKDYHAYWVHGNVYDDTIDYLKSRGHDITQEANKVYAYQDSFWPTAEFFPTANGDFKFGVLPEEYANYPTSIRMYTYDIATAGNPTFPEFTIINKGDKYATFNTSSKGVSLGSEFVNTFKVNNAKELTSASITADIPTYYKFVDVKPSKQLEDLAKKNNWTINVAKPEIIASTWSNISTFGVDISDKKTKLPVSINGDVNLLDINLKVIDDHNYFVESGFYSQESSYKTNDGTKFTLPTYADKFKFISQHSMLEGYYHGEAVNLDNYDMDYSKIGTKVYVVDKKGKKYNASIIDRGWLTITDIPAVADDYTLVVDIPGHFLYTKKIKISKTIDGKVQGMYYDMYMDTTAAGDVNKDNVIDIYDAKLVANSAGETGVNLKEDLNKDGVVDIVDFNYVEKNFMSINPYFPTSIKPVEKTGKLTLEELKKMFN</sequence>
<dbReference type="PROSITE" id="PS00136">
    <property type="entry name" value="SUBTILASE_ASP"/>
    <property type="match status" value="1"/>
</dbReference>
<dbReference type="InterPro" id="IPR015500">
    <property type="entry name" value="Peptidase_S8_subtilisin-rel"/>
</dbReference>
<dbReference type="Gene3D" id="2.60.40.4130">
    <property type="match status" value="1"/>
</dbReference>
<dbReference type="InterPro" id="IPR050131">
    <property type="entry name" value="Peptidase_S8_subtilisin-like"/>
</dbReference>
<feature type="domain" description="Dockerin" evidence="12">
    <location>
        <begin position="1300"/>
        <end position="1363"/>
    </location>
</feature>
<evidence type="ECO:0000313" key="13">
    <source>
        <dbReference type="EMBL" id="GGI17621.1"/>
    </source>
</evidence>
<dbReference type="InterPro" id="IPR036852">
    <property type="entry name" value="Peptidase_S8/S53_dom_sf"/>
</dbReference>
<dbReference type="InterPro" id="IPR034213">
    <property type="entry name" value="S8_Vpr-like"/>
</dbReference>
<dbReference type="Proteomes" id="UP000626244">
    <property type="component" value="Unassembled WGS sequence"/>
</dbReference>
<keyword evidence="3" id="KW-0964">Secreted</keyword>